<dbReference type="EMBL" id="CP015878">
    <property type="protein sequence ID" value="ANI17543.1"/>
    <property type="molecule type" value="Genomic_DNA"/>
</dbReference>
<organism evidence="1 2">
    <name type="scientific">Pseudomonas citronellolis</name>
    <dbReference type="NCBI Taxonomy" id="53408"/>
    <lineage>
        <taxon>Bacteria</taxon>
        <taxon>Pseudomonadati</taxon>
        <taxon>Pseudomonadota</taxon>
        <taxon>Gammaproteobacteria</taxon>
        <taxon>Pseudomonadales</taxon>
        <taxon>Pseudomonadaceae</taxon>
        <taxon>Pseudomonas</taxon>
    </lineage>
</organism>
<name>A0A1A9KKQ8_9PSED</name>
<evidence type="ECO:0000313" key="2">
    <source>
        <dbReference type="Proteomes" id="UP000077748"/>
    </source>
</evidence>
<proteinExistence type="predicted"/>
<evidence type="ECO:0000313" key="1">
    <source>
        <dbReference type="EMBL" id="ANI17543.1"/>
    </source>
</evidence>
<protein>
    <submittedName>
        <fullName evidence="1">Uncharacterized protein</fullName>
    </submittedName>
</protein>
<gene>
    <name evidence="1" type="ORF">A9C11_27735</name>
</gene>
<accession>A0A1A9KKQ8</accession>
<dbReference type="Proteomes" id="UP000077748">
    <property type="component" value="Chromosome"/>
</dbReference>
<reference evidence="1 2" key="1">
    <citation type="submission" date="2016-05" db="EMBL/GenBank/DDBJ databases">
        <title>Genome Sequence of Pseudomonas citronellolis Strain SJTE-3, an Estrogens and Persistent Organic Pollutants degradation strain.</title>
        <authorList>
            <person name="Liang R."/>
        </authorList>
    </citation>
    <scope>NUCLEOTIDE SEQUENCE [LARGE SCALE GENOMIC DNA]</scope>
    <source>
        <strain evidence="1 2">SJTE-3</strain>
    </source>
</reference>
<dbReference type="AlphaFoldDB" id="A0A1A9KKQ8"/>
<sequence>MVEGQRPSAITTHGTAGIAMLLPGADAQDMTHSQCLELLESVEDTLDFLTATLTYLIHAESQQPLPDAALIAAWETVQQEVFDVEQALPGADVTVYQQALLTYGKHDRELRPLVKRYMTK</sequence>